<name>A0A4U3B8Z0_9BACI</name>
<dbReference type="Proteomes" id="UP000305222">
    <property type="component" value="Unassembled WGS sequence"/>
</dbReference>
<accession>A0A4U3B8Z0</accession>
<reference evidence="1 2" key="1">
    <citation type="journal article" date="2019" name="Environ. Microbiol.">
        <title>An active ?-lactamase is a part of an orchestrated cell wall stress resistance network of Bacillus subtilis and related rhizosphere species.</title>
        <authorList>
            <person name="Bucher T."/>
            <person name="Keren-Paz A."/>
            <person name="Hausser J."/>
            <person name="Olender T."/>
            <person name="Cytryn E."/>
            <person name="Kolodkin-Gal I."/>
        </authorList>
    </citation>
    <scope>NUCLEOTIDE SEQUENCE [LARGE SCALE GENOMIC DNA]</scope>
    <source>
        <strain evidence="1 2">I5</strain>
    </source>
</reference>
<evidence type="ECO:0000313" key="2">
    <source>
        <dbReference type="Proteomes" id="UP000305222"/>
    </source>
</evidence>
<organism evidence="1 2">
    <name type="scientific">Bacillus wiedmannii</name>
    <dbReference type="NCBI Taxonomy" id="1890302"/>
    <lineage>
        <taxon>Bacteria</taxon>
        <taxon>Bacillati</taxon>
        <taxon>Bacillota</taxon>
        <taxon>Bacilli</taxon>
        <taxon>Bacillales</taxon>
        <taxon>Bacillaceae</taxon>
        <taxon>Bacillus</taxon>
        <taxon>Bacillus cereus group</taxon>
    </lineage>
</organism>
<sequence>IDMYRKLYATLEEKQENDALKIYDELVENIQFHS</sequence>
<gene>
    <name evidence="1" type="ORF">FC699_06855</name>
</gene>
<dbReference type="AlphaFoldDB" id="A0A4U3B8Z0"/>
<proteinExistence type="predicted"/>
<protein>
    <submittedName>
        <fullName evidence="1">FadR family transcriptional regulator</fullName>
    </submittedName>
</protein>
<evidence type="ECO:0000313" key="1">
    <source>
        <dbReference type="EMBL" id="TKI97678.1"/>
    </source>
</evidence>
<dbReference type="EMBL" id="SZON01000196">
    <property type="protein sequence ID" value="TKI97678.1"/>
    <property type="molecule type" value="Genomic_DNA"/>
</dbReference>
<comment type="caution">
    <text evidence="1">The sequence shown here is derived from an EMBL/GenBank/DDBJ whole genome shotgun (WGS) entry which is preliminary data.</text>
</comment>
<feature type="non-terminal residue" evidence="1">
    <location>
        <position position="1"/>
    </location>
</feature>